<dbReference type="PATRIC" id="fig|1292037.4.peg.1044"/>
<dbReference type="Proteomes" id="UP000014139">
    <property type="component" value="Unassembled WGS sequence"/>
</dbReference>
<dbReference type="eggNOG" id="ENOG502ZXAF">
    <property type="taxonomic scope" value="Bacteria"/>
</dbReference>
<protein>
    <submittedName>
        <fullName evidence="1">Uncharacterized protein</fullName>
    </submittedName>
</protein>
<gene>
    <name evidence="1" type="ORF">H480_05339</name>
</gene>
<comment type="caution">
    <text evidence="1">The sequence shown here is derived from an EMBL/GenBank/DDBJ whole genome shotgun (WGS) entry which is preliminary data.</text>
</comment>
<name>R1GE78_9PSEU</name>
<dbReference type="EMBL" id="AOUO01000054">
    <property type="protein sequence ID" value="EOD69607.1"/>
    <property type="molecule type" value="Genomic_DNA"/>
</dbReference>
<keyword evidence="2" id="KW-1185">Reference proteome</keyword>
<accession>R1GE78</accession>
<evidence type="ECO:0000313" key="1">
    <source>
        <dbReference type="EMBL" id="EOD69607.1"/>
    </source>
</evidence>
<proteinExistence type="predicted"/>
<evidence type="ECO:0000313" key="2">
    <source>
        <dbReference type="Proteomes" id="UP000014139"/>
    </source>
</evidence>
<organism evidence="1 2">
    <name type="scientific">Amycolatopsis vancoresmycina DSM 44592</name>
    <dbReference type="NCBI Taxonomy" id="1292037"/>
    <lineage>
        <taxon>Bacteria</taxon>
        <taxon>Bacillati</taxon>
        <taxon>Actinomycetota</taxon>
        <taxon>Actinomycetes</taxon>
        <taxon>Pseudonocardiales</taxon>
        <taxon>Pseudonocardiaceae</taxon>
        <taxon>Amycolatopsis</taxon>
    </lineage>
</organism>
<sequence>MISLSAGTCYWPGCPEPIVREVEGTYKIALEIAHICALIAAGERYDPRMTDDERNAFENLIFLCHPHHQVIDEKGAAKKWPVDLLRQWKTGRERDGIQQLRGLRYLTEDRLAEIINLAIEAREDDIKRTLARLEQSDVEAAALLKELRAELNAARTASSPVNLDAAELLYHAATNLSHLGDNAEVLNNAAGKLVGLEDSAHMLRNAAEDIRRAVQSMGDYR</sequence>
<reference evidence="1 2" key="1">
    <citation type="submission" date="2013-02" db="EMBL/GenBank/DDBJ databases">
        <title>Draft genome sequence of Amycolatopsis vancoresmycina strain DSM 44592T.</title>
        <authorList>
            <person name="Kumar S."/>
            <person name="Kaur N."/>
            <person name="Kaur C."/>
            <person name="Raghava G.P.S."/>
            <person name="Mayilraj S."/>
        </authorList>
    </citation>
    <scope>NUCLEOTIDE SEQUENCE [LARGE SCALE GENOMIC DNA]</scope>
    <source>
        <strain evidence="1 2">DSM 44592</strain>
    </source>
</reference>
<dbReference type="AlphaFoldDB" id="R1GE78"/>